<evidence type="ECO:0000256" key="5">
    <source>
        <dbReference type="SAM" id="SignalP"/>
    </source>
</evidence>
<dbReference type="EMBL" id="QWDC01000001">
    <property type="protein sequence ID" value="RFZ94491.1"/>
    <property type="molecule type" value="Genomic_DNA"/>
</dbReference>
<dbReference type="AlphaFoldDB" id="A0A372NXA1"/>
<dbReference type="SUPFAM" id="SSF49785">
    <property type="entry name" value="Galactose-binding domain-like"/>
    <property type="match status" value="1"/>
</dbReference>
<evidence type="ECO:0000256" key="4">
    <source>
        <dbReference type="SAM" id="MobiDB-lite"/>
    </source>
</evidence>
<dbReference type="SUPFAM" id="SSF51445">
    <property type="entry name" value="(Trans)glycosidases"/>
    <property type="match status" value="1"/>
</dbReference>
<keyword evidence="2 3" id="KW-0326">Glycosidase</keyword>
<feature type="signal peptide" evidence="5">
    <location>
        <begin position="1"/>
        <end position="28"/>
    </location>
</feature>
<dbReference type="InterPro" id="IPR017853">
    <property type="entry name" value="GH"/>
</dbReference>
<dbReference type="PANTHER" id="PTHR34142:SF1">
    <property type="entry name" value="GLYCOSIDE HYDROLASE FAMILY 5 DOMAIN-CONTAINING PROTEIN"/>
    <property type="match status" value="1"/>
</dbReference>
<dbReference type="PANTHER" id="PTHR34142">
    <property type="entry name" value="ENDO-BETA-1,4-GLUCANASE A"/>
    <property type="match status" value="1"/>
</dbReference>
<comment type="caution">
    <text evidence="8">The sequence shown here is derived from an EMBL/GenBank/DDBJ whole genome shotgun (WGS) entry which is preliminary data.</text>
</comment>
<dbReference type="InterPro" id="IPR003305">
    <property type="entry name" value="CenC_carb-bd"/>
</dbReference>
<feature type="domain" description="Glycoside hydrolase family 5" evidence="6">
    <location>
        <begin position="71"/>
        <end position="320"/>
    </location>
</feature>
<evidence type="ECO:0000313" key="8">
    <source>
        <dbReference type="EMBL" id="RFZ94491.1"/>
    </source>
</evidence>
<evidence type="ECO:0000256" key="3">
    <source>
        <dbReference type="RuleBase" id="RU361153"/>
    </source>
</evidence>
<feature type="domain" description="CBM-cenC" evidence="7">
    <location>
        <begin position="377"/>
        <end position="506"/>
    </location>
</feature>
<dbReference type="RefSeq" id="WP_117390053.1">
    <property type="nucleotide sequence ID" value="NZ_QWDC01000001.1"/>
</dbReference>
<accession>A0A372NXA1</accession>
<dbReference type="Pfam" id="PF00150">
    <property type="entry name" value="Cellulase"/>
    <property type="match status" value="1"/>
</dbReference>
<sequence>MIFFTKTFRTVFCCAAAVLFTASFMLMACSKKNITPDNNSNSNGGNNTNNPPPAETKGFTIQDTKIIGPDGKEFVPVGMNVNGPYWPWAHATLPDVGLITDTWKFNAVRLNCWPEFSNINQNNTDMDGIIKAFTDKKVVVMVEEHNWTGKYPTPAELTGLSAWYKDLAVKYKNNPYVWFNIMNEPGPAGTDVPADWLNDHDAVIKTIRDAGNNNVIVCDEHGYGQAGGYTQGAKQSGILTYGTNLTAKYKNIMFSLHTYESWVYGDTRLQNYINDVTAKKLALMIGEFGVGANISSAIAAIVYKNAVPKNIGRIGWQWDGTDVHKLTTTGSGGGYAIDNVSGAKPGNLSFVGNLLWLDTHGGVNLNGAEMTSPAVLATNLSFEDGSPQNTSKSIENWINFGSAELDNTPANLNNGLYSVKIPSGGASGAGQVIYLAPGTTYKITAWGKNSAATVAPSSLGIKITNTQGGAETQIVSLDFTASGSSTKTATFSTPATLNSVFLFVYKSDANIDFWLDNISIQKQ</sequence>
<proteinExistence type="inferred from homology"/>
<feature type="chain" id="PRO_5016712616" description="Glycoside hydrolase family 5 domain-containing protein" evidence="5">
    <location>
        <begin position="29"/>
        <end position="523"/>
    </location>
</feature>
<name>A0A372NXA1_9SPHI</name>
<dbReference type="GO" id="GO:0004553">
    <property type="term" value="F:hydrolase activity, hydrolyzing O-glycosyl compounds"/>
    <property type="evidence" value="ECO:0007669"/>
    <property type="project" value="InterPro"/>
</dbReference>
<evidence type="ECO:0008006" key="10">
    <source>
        <dbReference type="Google" id="ProtNLM"/>
    </source>
</evidence>
<comment type="similarity">
    <text evidence="3">Belongs to the glycosyl hydrolase 5 (cellulase A) family.</text>
</comment>
<feature type="compositionally biased region" description="Low complexity" evidence="4">
    <location>
        <begin position="36"/>
        <end position="49"/>
    </location>
</feature>
<dbReference type="GO" id="GO:0000272">
    <property type="term" value="P:polysaccharide catabolic process"/>
    <property type="evidence" value="ECO:0007669"/>
    <property type="project" value="InterPro"/>
</dbReference>
<evidence type="ECO:0000259" key="6">
    <source>
        <dbReference type="Pfam" id="PF00150"/>
    </source>
</evidence>
<keyword evidence="9" id="KW-1185">Reference proteome</keyword>
<dbReference type="Pfam" id="PF02018">
    <property type="entry name" value="CBM_4_9"/>
    <property type="match status" value="1"/>
</dbReference>
<dbReference type="Gene3D" id="2.60.120.260">
    <property type="entry name" value="Galactose-binding domain-like"/>
    <property type="match status" value="1"/>
</dbReference>
<dbReference type="InterPro" id="IPR008979">
    <property type="entry name" value="Galactose-bd-like_sf"/>
</dbReference>
<keyword evidence="5" id="KW-0732">Signal</keyword>
<reference evidence="8 9" key="1">
    <citation type="submission" date="2018-08" db="EMBL/GenBank/DDBJ databases">
        <title>Mucilaginibacter sp. MYSH2.</title>
        <authorList>
            <person name="Seo T."/>
        </authorList>
    </citation>
    <scope>NUCLEOTIDE SEQUENCE [LARGE SCALE GENOMIC DNA]</scope>
    <source>
        <strain evidence="8 9">MYSH2</strain>
    </source>
</reference>
<evidence type="ECO:0000256" key="1">
    <source>
        <dbReference type="ARBA" id="ARBA00022801"/>
    </source>
</evidence>
<dbReference type="OrthoDB" id="273314at2"/>
<gene>
    <name evidence="8" type="ORF">D0C36_02780</name>
</gene>
<feature type="region of interest" description="Disordered" evidence="4">
    <location>
        <begin position="36"/>
        <end position="58"/>
    </location>
</feature>
<dbReference type="InterPro" id="IPR001547">
    <property type="entry name" value="Glyco_hydro_5"/>
</dbReference>
<keyword evidence="1 3" id="KW-0378">Hydrolase</keyword>
<dbReference type="PROSITE" id="PS51257">
    <property type="entry name" value="PROKAR_LIPOPROTEIN"/>
    <property type="match status" value="1"/>
</dbReference>
<evidence type="ECO:0000256" key="2">
    <source>
        <dbReference type="ARBA" id="ARBA00023295"/>
    </source>
</evidence>
<dbReference type="Gene3D" id="3.20.20.80">
    <property type="entry name" value="Glycosidases"/>
    <property type="match status" value="1"/>
</dbReference>
<protein>
    <recommendedName>
        <fullName evidence="10">Glycoside hydrolase family 5 domain-containing protein</fullName>
    </recommendedName>
</protein>
<organism evidence="8 9">
    <name type="scientific">Mucilaginibacter conchicola</name>
    <dbReference type="NCBI Taxonomy" id="2303333"/>
    <lineage>
        <taxon>Bacteria</taxon>
        <taxon>Pseudomonadati</taxon>
        <taxon>Bacteroidota</taxon>
        <taxon>Sphingobacteriia</taxon>
        <taxon>Sphingobacteriales</taxon>
        <taxon>Sphingobacteriaceae</taxon>
        <taxon>Mucilaginibacter</taxon>
    </lineage>
</organism>
<evidence type="ECO:0000259" key="7">
    <source>
        <dbReference type="Pfam" id="PF02018"/>
    </source>
</evidence>
<dbReference type="Proteomes" id="UP000264217">
    <property type="component" value="Unassembled WGS sequence"/>
</dbReference>
<evidence type="ECO:0000313" key="9">
    <source>
        <dbReference type="Proteomes" id="UP000264217"/>
    </source>
</evidence>